<evidence type="ECO:0000313" key="4">
    <source>
        <dbReference type="Proteomes" id="UP000317894"/>
    </source>
</evidence>
<dbReference type="AlphaFoldDB" id="A0A552UES3"/>
<feature type="transmembrane region" description="Helical" evidence="2">
    <location>
        <begin position="44"/>
        <end position="63"/>
    </location>
</feature>
<accession>A0A552UES3</accession>
<reference evidence="3 4" key="1">
    <citation type="submission" date="2019-07" db="EMBL/GenBank/DDBJ databases">
        <title>Novel species isolated from glacier.</title>
        <authorList>
            <person name="Liu Q."/>
            <person name="Xin Y.-H."/>
        </authorList>
    </citation>
    <scope>NUCLEOTIDE SEQUENCE [LARGE SCALE GENOMIC DNA]</scope>
    <source>
        <strain evidence="3 4">LB1R16</strain>
    </source>
</reference>
<feature type="compositionally biased region" description="Basic and acidic residues" evidence="1">
    <location>
        <begin position="491"/>
        <end position="500"/>
    </location>
</feature>
<feature type="compositionally biased region" description="Low complexity" evidence="1">
    <location>
        <begin position="471"/>
        <end position="487"/>
    </location>
</feature>
<feature type="compositionally biased region" description="Basic and acidic residues" evidence="1">
    <location>
        <begin position="592"/>
        <end position="602"/>
    </location>
</feature>
<keyword evidence="4" id="KW-1185">Reference proteome</keyword>
<dbReference type="OrthoDB" id="780137at2"/>
<gene>
    <name evidence="3" type="ORF">FMM06_00445</name>
</gene>
<protein>
    <submittedName>
        <fullName evidence="3">DUF4175 domain-containing protein</fullName>
    </submittedName>
</protein>
<sequence length="710" mass="76064">MTAPFDLALLAAPARRRGIANDLAVAVPLVLAAAGLAWRWQGMAAALAILAFGVALAAGLAVYRARRFDARWVVRRLDAGRADMEDSTDLLLAAPDALGPLQQLQRARLLARLADETGAALAPAWSGRAIAAAWTAGLVIAAAALLWPAARSGETARPDVAAVPGGPPQLVAQQLRIVPPAYTGLPPRTINGLDARAPVGSRLSWSIEYRPAPGAVVLTLLNGERLQLARRGDTFTLTRGLDRSMLYRIGSGDRGAALPLLHRIDAIRDTPPVIRVLDPERTLTQKTSGQRRWTLNFEASDDYGVAAVARLRVIVTKGEGENISFQERTTTLTGSGPARKRRFSASLDIAALGLTVGNDLVAQLIVTDMREPGPQAVRGPSLILRWPPDQGVQGSGLDGMVKTVLPAYFRSQRQIIIDAEALQRERRRLPADRFSQRSNALGVDQSILRQRYGRFLGDEVSEEPSLPTNDAPVAKPKPAAEAPAALPSGHALDDGHDHAPAKSAVFGNASDVLAEFGHTHAEGDANLIDPETRTLLRQALDAMFESERNLRQSAPDQARPHAYVALRLIKQVQEATRIYLARTGPDLPPIDPARRLTGDRKTLGSPRLAPPPREAGDIDAVPAAAWRALAGSGDVQLGALQRWIDRAGGRVGDPLALAAAIDTVARDPGCRACRDRLRGLLWQALATPPAQVQRRATGDAAGRRYLDALR</sequence>
<feature type="transmembrane region" description="Helical" evidence="2">
    <location>
        <begin position="19"/>
        <end position="38"/>
    </location>
</feature>
<evidence type="ECO:0000256" key="2">
    <source>
        <dbReference type="SAM" id="Phobius"/>
    </source>
</evidence>
<keyword evidence="2" id="KW-0472">Membrane</keyword>
<feature type="transmembrane region" description="Helical" evidence="2">
    <location>
        <begin position="129"/>
        <end position="150"/>
    </location>
</feature>
<feature type="region of interest" description="Disordered" evidence="1">
    <location>
        <begin position="589"/>
        <end position="615"/>
    </location>
</feature>
<dbReference type="Proteomes" id="UP000317894">
    <property type="component" value="Unassembled WGS sequence"/>
</dbReference>
<name>A0A552UES3_9SPHN</name>
<feature type="region of interest" description="Disordered" evidence="1">
    <location>
        <begin position="459"/>
        <end position="502"/>
    </location>
</feature>
<evidence type="ECO:0000313" key="3">
    <source>
        <dbReference type="EMBL" id="TRW16720.1"/>
    </source>
</evidence>
<comment type="caution">
    <text evidence="3">The sequence shown here is derived from an EMBL/GenBank/DDBJ whole genome shotgun (WGS) entry which is preliminary data.</text>
</comment>
<evidence type="ECO:0000256" key="1">
    <source>
        <dbReference type="SAM" id="MobiDB-lite"/>
    </source>
</evidence>
<dbReference type="RefSeq" id="WP_143554264.1">
    <property type="nucleotide sequence ID" value="NZ_VJWA01000001.1"/>
</dbReference>
<dbReference type="EMBL" id="VJWA01000001">
    <property type="protein sequence ID" value="TRW16720.1"/>
    <property type="molecule type" value="Genomic_DNA"/>
</dbReference>
<organism evidence="3 4">
    <name type="scientific">Glacieibacterium frigidum</name>
    <dbReference type="NCBI Taxonomy" id="2593303"/>
    <lineage>
        <taxon>Bacteria</taxon>
        <taxon>Pseudomonadati</taxon>
        <taxon>Pseudomonadota</taxon>
        <taxon>Alphaproteobacteria</taxon>
        <taxon>Sphingomonadales</taxon>
        <taxon>Sphingosinicellaceae</taxon>
        <taxon>Glacieibacterium</taxon>
    </lineage>
</organism>
<keyword evidence="2" id="KW-0812">Transmembrane</keyword>
<proteinExistence type="predicted"/>
<keyword evidence="2" id="KW-1133">Transmembrane helix</keyword>